<keyword evidence="2" id="KW-1133">Transmembrane helix</keyword>
<keyword evidence="2" id="KW-0812">Transmembrane</keyword>
<evidence type="ECO:0000256" key="1">
    <source>
        <dbReference type="SAM" id="MobiDB-lite"/>
    </source>
</evidence>
<dbReference type="EMBL" id="JAGPYM010000001">
    <property type="protein sequence ID" value="KAH6900025.1"/>
    <property type="molecule type" value="Genomic_DNA"/>
</dbReference>
<keyword evidence="5" id="KW-1185">Reference proteome</keyword>
<evidence type="ECO:0000313" key="5">
    <source>
        <dbReference type="Proteomes" id="UP000777438"/>
    </source>
</evidence>
<dbReference type="Pfam" id="PF14610">
    <property type="entry name" value="Psg1"/>
    <property type="match status" value="1"/>
</dbReference>
<feature type="signal peptide" evidence="3">
    <location>
        <begin position="1"/>
        <end position="18"/>
    </location>
</feature>
<dbReference type="AlphaFoldDB" id="A0A9P8WI31"/>
<feature type="region of interest" description="Disordered" evidence="1">
    <location>
        <begin position="100"/>
        <end position="119"/>
    </location>
</feature>
<dbReference type="InterPro" id="IPR028000">
    <property type="entry name" value="Pma1"/>
</dbReference>
<proteinExistence type="predicted"/>
<accession>A0A9P8WI31</accession>
<feature type="compositionally biased region" description="Basic and acidic residues" evidence="1">
    <location>
        <begin position="358"/>
        <end position="371"/>
    </location>
</feature>
<evidence type="ECO:0000256" key="2">
    <source>
        <dbReference type="SAM" id="Phobius"/>
    </source>
</evidence>
<feature type="chain" id="PRO_5040158815" evidence="3">
    <location>
        <begin position="19"/>
        <end position="371"/>
    </location>
</feature>
<feature type="compositionally biased region" description="Basic and acidic residues" evidence="1">
    <location>
        <begin position="320"/>
        <end position="333"/>
    </location>
</feature>
<organism evidence="4 5">
    <name type="scientific">Thelonectria olida</name>
    <dbReference type="NCBI Taxonomy" id="1576542"/>
    <lineage>
        <taxon>Eukaryota</taxon>
        <taxon>Fungi</taxon>
        <taxon>Dikarya</taxon>
        <taxon>Ascomycota</taxon>
        <taxon>Pezizomycotina</taxon>
        <taxon>Sordariomycetes</taxon>
        <taxon>Hypocreomycetidae</taxon>
        <taxon>Hypocreales</taxon>
        <taxon>Nectriaceae</taxon>
        <taxon>Thelonectria</taxon>
    </lineage>
</organism>
<feature type="transmembrane region" description="Helical" evidence="2">
    <location>
        <begin position="254"/>
        <end position="273"/>
    </location>
</feature>
<evidence type="ECO:0000313" key="4">
    <source>
        <dbReference type="EMBL" id="KAH6900025.1"/>
    </source>
</evidence>
<feature type="compositionally biased region" description="Polar residues" evidence="1">
    <location>
        <begin position="62"/>
        <end position="80"/>
    </location>
</feature>
<comment type="caution">
    <text evidence="4">The sequence shown here is derived from an EMBL/GenBank/DDBJ whole genome shotgun (WGS) entry which is preliminary data.</text>
</comment>
<name>A0A9P8WI31_9HYPO</name>
<evidence type="ECO:0000256" key="3">
    <source>
        <dbReference type="SAM" id="SignalP"/>
    </source>
</evidence>
<sequence length="371" mass="40879">MHASTILVALSTVASVSASALRYRAAAPEPTRAIAIEKRVEAIEKRAQPSDAWVSVDDEAQPETTNTPSATVVDGTTSYENGAPHDLTATVFTITELGKITTSTGSPPNPTASSNGQGAFARCHNKDGDKAPLCDPAVDSTLLVDSTYYITWDPDYFDSSDLKKTNASYQVSVRLDYFNTTSLELQCFLGFYPFYVDKKYLHGYDEHNFTLTLYQESTVSNEKKNITAIWVQLAKYKRPLNPTTSAPTGQTLTIALPTVFGAIVLLLIGGCLWNRQTRRISIGNIMSRSRHGYTGRKSRRIFRKDNGIQLDTRGPLPGGEYRDAPERPRRDSDGLGSLANSPVDPSFQQQGTTGGHNAFRDELARQDRERR</sequence>
<keyword evidence="3" id="KW-0732">Signal</keyword>
<reference evidence="4 5" key="1">
    <citation type="journal article" date="2021" name="Nat. Commun.">
        <title>Genetic determinants of endophytism in the Arabidopsis root mycobiome.</title>
        <authorList>
            <person name="Mesny F."/>
            <person name="Miyauchi S."/>
            <person name="Thiergart T."/>
            <person name="Pickel B."/>
            <person name="Atanasova L."/>
            <person name="Karlsson M."/>
            <person name="Huettel B."/>
            <person name="Barry K.W."/>
            <person name="Haridas S."/>
            <person name="Chen C."/>
            <person name="Bauer D."/>
            <person name="Andreopoulos W."/>
            <person name="Pangilinan J."/>
            <person name="LaButti K."/>
            <person name="Riley R."/>
            <person name="Lipzen A."/>
            <person name="Clum A."/>
            <person name="Drula E."/>
            <person name="Henrissat B."/>
            <person name="Kohler A."/>
            <person name="Grigoriev I.V."/>
            <person name="Martin F.M."/>
            <person name="Hacquard S."/>
        </authorList>
    </citation>
    <scope>NUCLEOTIDE SEQUENCE [LARGE SCALE GENOMIC DNA]</scope>
    <source>
        <strain evidence="4 5">MPI-CAGE-CH-0241</strain>
    </source>
</reference>
<keyword evidence="2" id="KW-0472">Membrane</keyword>
<protein>
    <submittedName>
        <fullName evidence="4">Uncharacterized protein</fullName>
    </submittedName>
</protein>
<dbReference type="Proteomes" id="UP000777438">
    <property type="component" value="Unassembled WGS sequence"/>
</dbReference>
<feature type="compositionally biased region" description="Polar residues" evidence="1">
    <location>
        <begin position="100"/>
        <end position="117"/>
    </location>
</feature>
<dbReference type="OrthoDB" id="4084551at2759"/>
<feature type="region of interest" description="Disordered" evidence="1">
    <location>
        <begin position="304"/>
        <end position="371"/>
    </location>
</feature>
<feature type="region of interest" description="Disordered" evidence="1">
    <location>
        <begin position="47"/>
        <end position="84"/>
    </location>
</feature>
<gene>
    <name evidence="4" type="ORF">B0T10DRAFT_469431</name>
</gene>